<dbReference type="OrthoDB" id="2969839at2"/>
<keyword evidence="2" id="KW-0411">Iron-sulfur</keyword>
<keyword evidence="4" id="KW-1185">Reference proteome</keyword>
<name>A0A323TD11_9BACI</name>
<dbReference type="AlphaFoldDB" id="A0A323TD11"/>
<reference evidence="3 4" key="1">
    <citation type="submission" date="2017-10" db="EMBL/GenBank/DDBJ databases">
        <title>Bacillus sp. nov., a halophilic bacterium isolated from a Keqin Lake.</title>
        <authorList>
            <person name="Wang H."/>
        </authorList>
    </citation>
    <scope>NUCLEOTIDE SEQUENCE [LARGE SCALE GENOMIC DNA]</scope>
    <source>
        <strain evidence="3 4">KQ-12</strain>
    </source>
</reference>
<dbReference type="InterPro" id="IPR050612">
    <property type="entry name" value="Prok_Mopterin_Oxidored"/>
</dbReference>
<dbReference type="GO" id="GO:0051536">
    <property type="term" value="F:iron-sulfur cluster binding"/>
    <property type="evidence" value="ECO:0007669"/>
    <property type="project" value="UniProtKB-KW"/>
</dbReference>
<sequence length="291" mass="34151">MINKSYSPINLSDNQSTCLRDRGAISTKGTSSHKLIDEVMYMVYPSGAKRLEIEDAEEMIVWINDEKYIPSVRRKIKTWYSNRKKIIVINSCKEKLHIRYCSEYHIKNGTEGWLSLGYMNFIINEQKYIPDYLTEGDRTFDAFRQFLQDYSLEKVSAETGLLKSVIEELYEKLSSVSQSYHWLAMSMTKSEVAIQKLRSIILMTTIKRKGKELLNIPVFYEREGDNFHFTPPLKRKKRQSTVFSIKGPLSIIGFKGNDLFERYTDNHKVSFYDWDFADYFDVDPLPHIYSV</sequence>
<dbReference type="EMBL" id="PDOD01000003">
    <property type="protein sequence ID" value="PYZ92939.1"/>
    <property type="molecule type" value="Genomic_DNA"/>
</dbReference>
<gene>
    <name evidence="3" type="ORF">CR194_14975</name>
</gene>
<evidence type="ECO:0000256" key="1">
    <source>
        <dbReference type="ARBA" id="ARBA00023004"/>
    </source>
</evidence>
<protein>
    <submittedName>
        <fullName evidence="3">Uncharacterized protein</fullName>
    </submittedName>
</protein>
<accession>A0A323TD11</accession>
<comment type="caution">
    <text evidence="3">The sequence shown here is derived from an EMBL/GenBank/DDBJ whole genome shotgun (WGS) entry which is preliminary data.</text>
</comment>
<keyword evidence="2" id="KW-0479">Metal-binding</keyword>
<dbReference type="SUPFAM" id="SSF53706">
    <property type="entry name" value="Formate dehydrogenase/DMSO reductase, domains 1-3"/>
    <property type="match status" value="1"/>
</dbReference>
<evidence type="ECO:0000313" key="3">
    <source>
        <dbReference type="EMBL" id="PYZ92939.1"/>
    </source>
</evidence>
<dbReference type="PANTHER" id="PTHR43742:SF6">
    <property type="entry name" value="OXIDOREDUCTASE YYAE-RELATED"/>
    <property type="match status" value="1"/>
</dbReference>
<evidence type="ECO:0000313" key="4">
    <source>
        <dbReference type="Proteomes" id="UP000248214"/>
    </source>
</evidence>
<dbReference type="Proteomes" id="UP000248214">
    <property type="component" value="Unassembled WGS sequence"/>
</dbReference>
<dbReference type="Gene3D" id="3.40.228.10">
    <property type="entry name" value="Dimethylsulfoxide Reductase, domain 2"/>
    <property type="match status" value="1"/>
</dbReference>
<organism evidence="3 4">
    <name type="scientific">Salipaludibacillus keqinensis</name>
    <dbReference type="NCBI Taxonomy" id="2045207"/>
    <lineage>
        <taxon>Bacteria</taxon>
        <taxon>Bacillati</taxon>
        <taxon>Bacillota</taxon>
        <taxon>Bacilli</taxon>
        <taxon>Bacillales</taxon>
        <taxon>Bacillaceae</taxon>
    </lineage>
</organism>
<dbReference type="RefSeq" id="WP_110610487.1">
    <property type="nucleotide sequence ID" value="NZ_PDOD01000003.1"/>
</dbReference>
<keyword evidence="1" id="KW-0408">Iron</keyword>
<evidence type="ECO:0000256" key="2">
    <source>
        <dbReference type="ARBA" id="ARBA00023014"/>
    </source>
</evidence>
<proteinExistence type="predicted"/>
<dbReference type="PANTHER" id="PTHR43742">
    <property type="entry name" value="TRIMETHYLAMINE-N-OXIDE REDUCTASE"/>
    <property type="match status" value="1"/>
</dbReference>